<evidence type="ECO:0000313" key="9">
    <source>
        <dbReference type="EMBL" id="ROW03399.1"/>
    </source>
</evidence>
<dbReference type="OrthoDB" id="3990054at2759"/>
<dbReference type="Pfam" id="PF06775">
    <property type="entry name" value="Seipin"/>
    <property type="match status" value="1"/>
</dbReference>
<feature type="region of interest" description="Disordered" evidence="7">
    <location>
        <begin position="304"/>
        <end position="416"/>
    </location>
</feature>
<evidence type="ECO:0000313" key="10">
    <source>
        <dbReference type="Proteomes" id="UP000284375"/>
    </source>
</evidence>
<feature type="compositionally biased region" description="Basic and acidic residues" evidence="7">
    <location>
        <begin position="306"/>
        <end position="329"/>
    </location>
</feature>
<evidence type="ECO:0000256" key="4">
    <source>
        <dbReference type="ARBA" id="ARBA00022989"/>
    </source>
</evidence>
<keyword evidence="4 8" id="KW-1133">Transmembrane helix</keyword>
<evidence type="ECO:0000256" key="5">
    <source>
        <dbReference type="ARBA" id="ARBA00023098"/>
    </source>
</evidence>
<organism evidence="9 10">
    <name type="scientific">Cytospora chrysosperma</name>
    <name type="common">Cytospora canker fungus</name>
    <name type="synonym">Sphaeria chrysosperma</name>
    <dbReference type="NCBI Taxonomy" id="252740"/>
    <lineage>
        <taxon>Eukaryota</taxon>
        <taxon>Fungi</taxon>
        <taxon>Dikarya</taxon>
        <taxon>Ascomycota</taxon>
        <taxon>Pezizomycotina</taxon>
        <taxon>Sordariomycetes</taxon>
        <taxon>Sordariomycetidae</taxon>
        <taxon>Diaporthales</taxon>
        <taxon>Cytosporaceae</taxon>
        <taxon>Cytospora</taxon>
    </lineage>
</organism>
<dbReference type="AlphaFoldDB" id="A0A423WJM4"/>
<dbReference type="GO" id="GO:0006629">
    <property type="term" value="P:lipid metabolic process"/>
    <property type="evidence" value="ECO:0007669"/>
    <property type="project" value="UniProtKB-KW"/>
</dbReference>
<dbReference type="GO" id="GO:0140042">
    <property type="term" value="P:lipid droplet formation"/>
    <property type="evidence" value="ECO:0007669"/>
    <property type="project" value="UniProtKB-ARBA"/>
</dbReference>
<evidence type="ECO:0000256" key="6">
    <source>
        <dbReference type="ARBA" id="ARBA00023136"/>
    </source>
</evidence>
<evidence type="ECO:0008006" key="11">
    <source>
        <dbReference type="Google" id="ProtNLM"/>
    </source>
</evidence>
<feature type="transmembrane region" description="Helical" evidence="8">
    <location>
        <begin position="42"/>
        <end position="62"/>
    </location>
</feature>
<keyword evidence="3" id="KW-0256">Endoplasmic reticulum</keyword>
<gene>
    <name evidence="9" type="ORF">VSDG_01207</name>
</gene>
<feature type="transmembrane region" description="Helical" evidence="8">
    <location>
        <begin position="257"/>
        <end position="276"/>
    </location>
</feature>
<dbReference type="GO" id="GO:0005789">
    <property type="term" value="C:endoplasmic reticulum membrane"/>
    <property type="evidence" value="ECO:0007669"/>
    <property type="project" value="UniProtKB-SubCell"/>
</dbReference>
<evidence type="ECO:0000256" key="1">
    <source>
        <dbReference type="ARBA" id="ARBA00004477"/>
    </source>
</evidence>
<keyword evidence="6 8" id="KW-0472">Membrane</keyword>
<dbReference type="InterPro" id="IPR009617">
    <property type="entry name" value="Seipin"/>
</dbReference>
<evidence type="ECO:0000256" key="7">
    <source>
        <dbReference type="SAM" id="MobiDB-lite"/>
    </source>
</evidence>
<dbReference type="STRING" id="252740.A0A423WJM4"/>
<accession>A0A423WJM4</accession>
<evidence type="ECO:0000256" key="2">
    <source>
        <dbReference type="ARBA" id="ARBA00022692"/>
    </source>
</evidence>
<comment type="caution">
    <text evidence="9">The sequence shown here is derived from an EMBL/GenBank/DDBJ whole genome shotgun (WGS) entry which is preliminary data.</text>
</comment>
<sequence length="416" mass="45278">MDYINDGVELVKGSYNAAAGTAGTVYGAVTSKTAQRTLLKTVLFGILSASLFGLACVAYLAFYHEYLPDQVFTVPVHLQYGYELNPYGVSSLKDANLKDYQAYDISVILNLPNSPVNIGRGNFMLALHLLDDNAPSTAGKIKSAIGAQTTLNSVPAPRSVLDGRNILYTSTRPAILPYTDPLVSLAKRVLLLGYHIFVPASETTRLKVPMVERLELYKGSPTGMMPTSLVLDVQAGQALQVYSVFVTVTARLSGLRWFMHTWWITSFLLGTSFFWLVEVISLLTTALAAKLVFGVILGTGEAPPAVKKEHERHPRIKREGEGRGKRLEDVPMTFPTSSGQPPLKYDPPPSGHMGGLEADAPMPDKGGEADIEDEEAFEDMEDDPQLRDSGIGTSYSERDIGSLRRRTSRGKMAGSS</sequence>
<protein>
    <recommendedName>
        <fullName evidence="11">Seipin</fullName>
    </recommendedName>
</protein>
<reference evidence="9 10" key="1">
    <citation type="submission" date="2015-09" db="EMBL/GenBank/DDBJ databases">
        <title>Host preference determinants of Valsa canker pathogens revealed by comparative genomics.</title>
        <authorList>
            <person name="Yin Z."/>
            <person name="Huang L."/>
        </authorList>
    </citation>
    <scope>NUCLEOTIDE SEQUENCE [LARGE SCALE GENOMIC DNA]</scope>
    <source>
        <strain evidence="9 10">YSFL</strain>
    </source>
</reference>
<proteinExistence type="predicted"/>
<keyword evidence="10" id="KW-1185">Reference proteome</keyword>
<evidence type="ECO:0000256" key="8">
    <source>
        <dbReference type="SAM" id="Phobius"/>
    </source>
</evidence>
<dbReference type="PANTHER" id="PTHR21212:SF0">
    <property type="entry name" value="SEIPIN"/>
    <property type="match status" value="1"/>
</dbReference>
<dbReference type="EMBL" id="LJZO01000003">
    <property type="protein sequence ID" value="ROW03399.1"/>
    <property type="molecule type" value="Genomic_DNA"/>
</dbReference>
<dbReference type="PANTHER" id="PTHR21212">
    <property type="entry name" value="BERNARDINELLI-SEIP CONGENITAL LIPODYSTROPHY 2 HOMOLOG BSCL2 PROTEIN"/>
    <property type="match status" value="1"/>
</dbReference>
<keyword evidence="2 8" id="KW-0812">Transmembrane</keyword>
<dbReference type="CDD" id="cd23995">
    <property type="entry name" value="Seipin_BSCL2_like"/>
    <property type="match status" value="1"/>
</dbReference>
<comment type="subcellular location">
    <subcellularLocation>
        <location evidence="1">Endoplasmic reticulum membrane</location>
        <topology evidence="1">Multi-pass membrane protein</topology>
    </subcellularLocation>
</comment>
<name>A0A423WJM4_CYTCH</name>
<feature type="compositionally biased region" description="Acidic residues" evidence="7">
    <location>
        <begin position="369"/>
        <end position="383"/>
    </location>
</feature>
<keyword evidence="5" id="KW-0443">Lipid metabolism</keyword>
<evidence type="ECO:0000256" key="3">
    <source>
        <dbReference type="ARBA" id="ARBA00022824"/>
    </source>
</evidence>
<dbReference type="Proteomes" id="UP000284375">
    <property type="component" value="Unassembled WGS sequence"/>
</dbReference>